<protein>
    <submittedName>
        <fullName evidence="1">Uncharacterized protein</fullName>
    </submittedName>
</protein>
<proteinExistence type="predicted"/>
<dbReference type="Proteomes" id="UP000664815">
    <property type="component" value="Unassembled WGS sequence"/>
</dbReference>
<evidence type="ECO:0000313" key="1">
    <source>
        <dbReference type="EMBL" id="MBN8799244.1"/>
    </source>
</evidence>
<evidence type="ECO:0000313" key="2">
    <source>
        <dbReference type="Proteomes" id="UP000664815"/>
    </source>
</evidence>
<name>A0A9D8Q034_9GAMM</name>
<dbReference type="EMBL" id="JAFKMG010000709">
    <property type="protein sequence ID" value="MBN8799244.1"/>
    <property type="molecule type" value="Genomic_DNA"/>
</dbReference>
<organism evidence="1 2">
    <name type="scientific">Stenotrophomonas nitritireducens</name>
    <dbReference type="NCBI Taxonomy" id="83617"/>
    <lineage>
        <taxon>Bacteria</taxon>
        <taxon>Pseudomonadati</taxon>
        <taxon>Pseudomonadota</taxon>
        <taxon>Gammaproteobacteria</taxon>
        <taxon>Lysobacterales</taxon>
        <taxon>Lysobacteraceae</taxon>
        <taxon>Stenotrophomonas</taxon>
    </lineage>
</organism>
<reference evidence="1" key="1">
    <citation type="submission" date="2021-02" db="EMBL/GenBank/DDBJ databases">
        <title>Thiocyanate and organic carbon inputs drive convergent selection for specific autotrophic Afipia and Thiobacillus strains within complex microbiomes.</title>
        <authorList>
            <person name="Huddy R.J."/>
            <person name="Sachdeva R."/>
            <person name="Kadzinga F."/>
            <person name="Kantor R.S."/>
            <person name="Harrison S.T.L."/>
            <person name="Banfield J.F."/>
        </authorList>
    </citation>
    <scope>NUCLEOTIDE SEQUENCE</scope>
    <source>
        <strain evidence="1">SCN18_10_11_15_R1_P_69_7</strain>
    </source>
</reference>
<gene>
    <name evidence="1" type="ORF">J0H45_07795</name>
</gene>
<accession>A0A9D8Q034</accession>
<dbReference type="AlphaFoldDB" id="A0A9D8Q034"/>
<sequence length="31" mass="3665">MRKVYTGRTNRSTFFCTHCQKNYSPGQEPAR</sequence>
<comment type="caution">
    <text evidence="1">The sequence shown here is derived from an EMBL/GenBank/DDBJ whole genome shotgun (WGS) entry which is preliminary data.</text>
</comment>